<keyword evidence="1" id="KW-0812">Transmembrane</keyword>
<evidence type="ECO:0000313" key="3">
    <source>
        <dbReference type="EMBL" id="KAJ6643412.1"/>
    </source>
</evidence>
<dbReference type="Pfam" id="PF01569">
    <property type="entry name" value="PAP2"/>
    <property type="match status" value="1"/>
</dbReference>
<comment type="caution">
    <text evidence="3">The sequence shown here is derived from an EMBL/GenBank/DDBJ whole genome shotgun (WGS) entry which is preliminary data.</text>
</comment>
<dbReference type="PANTHER" id="PTHR14969:SF13">
    <property type="entry name" value="AT30094P"/>
    <property type="match status" value="1"/>
</dbReference>
<keyword evidence="1" id="KW-1133">Transmembrane helix</keyword>
<dbReference type="OrthoDB" id="10266771at2759"/>
<dbReference type="PANTHER" id="PTHR14969">
    <property type="entry name" value="SPHINGOSINE-1-PHOSPHATE PHOSPHOHYDROLASE"/>
    <property type="match status" value="1"/>
</dbReference>
<proteinExistence type="predicted"/>
<dbReference type="Gene3D" id="1.20.144.10">
    <property type="entry name" value="Phosphatidic acid phosphatase type 2/haloperoxidase"/>
    <property type="match status" value="1"/>
</dbReference>
<dbReference type="SUPFAM" id="SSF48317">
    <property type="entry name" value="Acid phosphatase/Vanadium-dependent haloperoxidase"/>
    <property type="match status" value="1"/>
</dbReference>
<feature type="transmembrane region" description="Helical" evidence="1">
    <location>
        <begin position="85"/>
        <end position="102"/>
    </location>
</feature>
<feature type="transmembrane region" description="Helical" evidence="1">
    <location>
        <begin position="175"/>
        <end position="194"/>
    </location>
</feature>
<dbReference type="GO" id="GO:0042392">
    <property type="term" value="F:sphingosine-1-phosphate phosphatase activity"/>
    <property type="evidence" value="ECO:0007669"/>
    <property type="project" value="TreeGrafter"/>
</dbReference>
<keyword evidence="1" id="KW-0472">Membrane</keyword>
<evidence type="ECO:0000259" key="2">
    <source>
        <dbReference type="SMART" id="SM00014"/>
    </source>
</evidence>
<reference evidence="3" key="1">
    <citation type="submission" date="2022-07" db="EMBL/GenBank/DDBJ databases">
        <authorList>
            <person name="Trinca V."/>
            <person name="Uliana J.V.C."/>
            <person name="Torres T.T."/>
            <person name="Ward R.J."/>
            <person name="Monesi N."/>
        </authorList>
    </citation>
    <scope>NUCLEOTIDE SEQUENCE</scope>
    <source>
        <strain evidence="3">HSMRA1968</strain>
        <tissue evidence="3">Whole embryos</tissue>
    </source>
</reference>
<evidence type="ECO:0000256" key="1">
    <source>
        <dbReference type="SAM" id="Phobius"/>
    </source>
</evidence>
<dbReference type="SMART" id="SM00014">
    <property type="entry name" value="acidPPc"/>
    <property type="match status" value="1"/>
</dbReference>
<accession>A0A9Q0N5D5</accession>
<dbReference type="EMBL" id="WJQU01000002">
    <property type="protein sequence ID" value="KAJ6643412.1"/>
    <property type="molecule type" value="Genomic_DNA"/>
</dbReference>
<organism evidence="3 4">
    <name type="scientific">Pseudolycoriella hygida</name>
    <dbReference type="NCBI Taxonomy" id="35572"/>
    <lineage>
        <taxon>Eukaryota</taxon>
        <taxon>Metazoa</taxon>
        <taxon>Ecdysozoa</taxon>
        <taxon>Arthropoda</taxon>
        <taxon>Hexapoda</taxon>
        <taxon>Insecta</taxon>
        <taxon>Pterygota</taxon>
        <taxon>Neoptera</taxon>
        <taxon>Endopterygota</taxon>
        <taxon>Diptera</taxon>
        <taxon>Nematocera</taxon>
        <taxon>Sciaroidea</taxon>
        <taxon>Sciaridae</taxon>
        <taxon>Pseudolycoriella</taxon>
    </lineage>
</organism>
<evidence type="ECO:0000313" key="4">
    <source>
        <dbReference type="Proteomes" id="UP001151699"/>
    </source>
</evidence>
<keyword evidence="4" id="KW-1185">Reference proteome</keyword>
<dbReference type="Proteomes" id="UP001151699">
    <property type="component" value="Chromosome B"/>
</dbReference>
<gene>
    <name evidence="3" type="primary">plpp6</name>
    <name evidence="3" type="ORF">Bhyg_08373</name>
</gene>
<sequence>MDPKTRLDESEKRNIPVPLQKILAYDVELTKRFVSFSLNFVPIRSLKTHCKFLEYSCHGIVWLAGLLAFCWLVDKPDWYQTQMNLFFGLILDIIFVAVIKAATRRRRPTVNDDIFSIGPDKFSFPSGHASRAFFLLFFFTMLDPVSYIFWPPIFAWATSVALSRLLLYRHHILDVLAGVLLGFHEAVILSILWLEKDTAFTLMNWLSEERLPGSATQEDVF</sequence>
<protein>
    <submittedName>
        <fullName evidence="3">Polyisoprenoid diphosphate/phosphate phosphohydrolase PLPP6</fullName>
    </submittedName>
</protein>
<name>A0A9Q0N5D5_9DIPT</name>
<dbReference type="InterPro" id="IPR000326">
    <property type="entry name" value="PAP2/HPO"/>
</dbReference>
<dbReference type="InterPro" id="IPR036938">
    <property type="entry name" value="PAP2/HPO_sf"/>
</dbReference>
<feature type="transmembrane region" description="Helical" evidence="1">
    <location>
        <begin position="52"/>
        <end position="73"/>
    </location>
</feature>
<dbReference type="AlphaFoldDB" id="A0A9Q0N5D5"/>
<feature type="domain" description="Phosphatidic acid phosphatase type 2/haloperoxidase" evidence="2">
    <location>
        <begin position="81"/>
        <end position="190"/>
    </location>
</feature>
<dbReference type="CDD" id="cd03391">
    <property type="entry name" value="PAP2_containing_2_like"/>
    <property type="match status" value="1"/>
</dbReference>